<evidence type="ECO:0000256" key="4">
    <source>
        <dbReference type="ARBA" id="ARBA00023125"/>
    </source>
</evidence>
<dbReference type="NCBIfam" id="TIGR02937">
    <property type="entry name" value="sigma70-ECF"/>
    <property type="match status" value="1"/>
</dbReference>
<evidence type="ECO:0000259" key="7">
    <source>
        <dbReference type="Pfam" id="PF08281"/>
    </source>
</evidence>
<evidence type="ECO:0000259" key="6">
    <source>
        <dbReference type="Pfam" id="PF04542"/>
    </source>
</evidence>
<evidence type="ECO:0000256" key="3">
    <source>
        <dbReference type="ARBA" id="ARBA00023082"/>
    </source>
</evidence>
<feature type="domain" description="RNA polymerase sigma-70 region 2" evidence="6">
    <location>
        <begin position="29"/>
        <end position="88"/>
    </location>
</feature>
<dbReference type="InterPro" id="IPR036388">
    <property type="entry name" value="WH-like_DNA-bd_sf"/>
</dbReference>
<name>A0A0G0X7W3_9BACT</name>
<sequence length="191" mass="22357">MRKTPRFSPQRLAKKHERFAALYKNLALPLTKFLVKHSGGDQEAAEEVFSQTIVAAWKGWHTFEHRSSYFTWLCRIGLNKIADYYKDQVNIRSKFVFPTLSAWANIEDKSLSLEEKTALDELRESVRECLELLPEEKRKLLYLRFWQEMTVKGMAEVLGISERATEGKLYRAKLALREVLQVRNPEIISSY</sequence>
<dbReference type="GO" id="GO:0006352">
    <property type="term" value="P:DNA-templated transcription initiation"/>
    <property type="evidence" value="ECO:0007669"/>
    <property type="project" value="InterPro"/>
</dbReference>
<dbReference type="PANTHER" id="PTHR43133:SF8">
    <property type="entry name" value="RNA POLYMERASE SIGMA FACTOR HI_1459-RELATED"/>
    <property type="match status" value="1"/>
</dbReference>
<evidence type="ECO:0000313" key="9">
    <source>
        <dbReference type="Proteomes" id="UP000034601"/>
    </source>
</evidence>
<evidence type="ECO:0000256" key="1">
    <source>
        <dbReference type="ARBA" id="ARBA00010641"/>
    </source>
</evidence>
<dbReference type="InterPro" id="IPR013249">
    <property type="entry name" value="RNA_pol_sigma70_r4_t2"/>
</dbReference>
<dbReference type="InterPro" id="IPR039425">
    <property type="entry name" value="RNA_pol_sigma-70-like"/>
</dbReference>
<feature type="domain" description="RNA polymerase sigma factor 70 region 4 type 2" evidence="7">
    <location>
        <begin position="124"/>
        <end position="176"/>
    </location>
</feature>
<dbReference type="AlphaFoldDB" id="A0A0G0X7W3"/>
<dbReference type="InterPro" id="IPR013325">
    <property type="entry name" value="RNA_pol_sigma_r2"/>
</dbReference>
<keyword evidence="2" id="KW-0805">Transcription regulation</keyword>
<keyword evidence="4" id="KW-0238">DNA-binding</keyword>
<dbReference type="EMBL" id="LCAB01000002">
    <property type="protein sequence ID" value="KKR83732.1"/>
    <property type="molecule type" value="Genomic_DNA"/>
</dbReference>
<comment type="caution">
    <text evidence="8">The sequence shown here is derived from an EMBL/GenBank/DDBJ whole genome shotgun (WGS) entry which is preliminary data.</text>
</comment>
<proteinExistence type="inferred from homology"/>
<dbReference type="CDD" id="cd06171">
    <property type="entry name" value="Sigma70_r4"/>
    <property type="match status" value="1"/>
</dbReference>
<dbReference type="PANTHER" id="PTHR43133">
    <property type="entry name" value="RNA POLYMERASE ECF-TYPE SIGMA FACTO"/>
    <property type="match status" value="1"/>
</dbReference>
<dbReference type="Gene3D" id="1.10.1740.10">
    <property type="match status" value="1"/>
</dbReference>
<dbReference type="InterPro" id="IPR013324">
    <property type="entry name" value="RNA_pol_sigma_r3/r4-like"/>
</dbReference>
<organism evidence="8 9">
    <name type="scientific">Candidatus Daviesbacteria bacterium GW2011_GWA2_40_9</name>
    <dbReference type="NCBI Taxonomy" id="1618424"/>
    <lineage>
        <taxon>Bacteria</taxon>
        <taxon>Candidatus Daviesiibacteriota</taxon>
    </lineage>
</organism>
<protein>
    <submittedName>
        <fullName evidence="8">RNA polymerase, sigma-24 subunit, ECF subfamily</fullName>
    </submittedName>
</protein>
<dbReference type="SUPFAM" id="SSF88659">
    <property type="entry name" value="Sigma3 and sigma4 domains of RNA polymerase sigma factors"/>
    <property type="match status" value="1"/>
</dbReference>
<comment type="similarity">
    <text evidence="1">Belongs to the sigma-70 factor family. ECF subfamily.</text>
</comment>
<dbReference type="InterPro" id="IPR014284">
    <property type="entry name" value="RNA_pol_sigma-70_dom"/>
</dbReference>
<keyword evidence="3" id="KW-0731">Sigma factor</keyword>
<dbReference type="Gene3D" id="1.10.10.10">
    <property type="entry name" value="Winged helix-like DNA-binding domain superfamily/Winged helix DNA-binding domain"/>
    <property type="match status" value="1"/>
</dbReference>
<evidence type="ECO:0000313" key="8">
    <source>
        <dbReference type="EMBL" id="KKR83732.1"/>
    </source>
</evidence>
<keyword evidence="5" id="KW-0804">Transcription</keyword>
<evidence type="ECO:0000256" key="5">
    <source>
        <dbReference type="ARBA" id="ARBA00023163"/>
    </source>
</evidence>
<evidence type="ECO:0000256" key="2">
    <source>
        <dbReference type="ARBA" id="ARBA00023015"/>
    </source>
</evidence>
<dbReference type="GO" id="GO:0016987">
    <property type="term" value="F:sigma factor activity"/>
    <property type="evidence" value="ECO:0007669"/>
    <property type="project" value="UniProtKB-KW"/>
</dbReference>
<accession>A0A0G0X7W3</accession>
<dbReference type="GO" id="GO:0003677">
    <property type="term" value="F:DNA binding"/>
    <property type="evidence" value="ECO:0007669"/>
    <property type="project" value="UniProtKB-KW"/>
</dbReference>
<dbReference type="InterPro" id="IPR007627">
    <property type="entry name" value="RNA_pol_sigma70_r2"/>
</dbReference>
<dbReference type="SUPFAM" id="SSF88946">
    <property type="entry name" value="Sigma2 domain of RNA polymerase sigma factors"/>
    <property type="match status" value="1"/>
</dbReference>
<dbReference type="Proteomes" id="UP000034601">
    <property type="component" value="Unassembled WGS sequence"/>
</dbReference>
<dbReference type="Pfam" id="PF08281">
    <property type="entry name" value="Sigma70_r4_2"/>
    <property type="match status" value="1"/>
</dbReference>
<gene>
    <name evidence="8" type="ORF">UU29_C0002G0045</name>
</gene>
<reference evidence="8 9" key="1">
    <citation type="journal article" date="2015" name="Nature">
        <title>rRNA introns, odd ribosomes, and small enigmatic genomes across a large radiation of phyla.</title>
        <authorList>
            <person name="Brown C.T."/>
            <person name="Hug L.A."/>
            <person name="Thomas B.C."/>
            <person name="Sharon I."/>
            <person name="Castelle C.J."/>
            <person name="Singh A."/>
            <person name="Wilkins M.J."/>
            <person name="Williams K.H."/>
            <person name="Banfield J.F."/>
        </authorList>
    </citation>
    <scope>NUCLEOTIDE SEQUENCE [LARGE SCALE GENOMIC DNA]</scope>
</reference>
<dbReference type="Pfam" id="PF04542">
    <property type="entry name" value="Sigma70_r2"/>
    <property type="match status" value="1"/>
</dbReference>